<keyword evidence="2" id="KW-0732">Signal</keyword>
<organism evidence="3 4">
    <name type="scientific">Pyricularia grisea</name>
    <name type="common">Crabgrass-specific blast fungus</name>
    <name type="synonym">Magnaporthe grisea</name>
    <dbReference type="NCBI Taxonomy" id="148305"/>
    <lineage>
        <taxon>Eukaryota</taxon>
        <taxon>Fungi</taxon>
        <taxon>Dikarya</taxon>
        <taxon>Ascomycota</taxon>
        <taxon>Pezizomycotina</taxon>
        <taxon>Sordariomycetes</taxon>
        <taxon>Sordariomycetidae</taxon>
        <taxon>Magnaporthales</taxon>
        <taxon>Pyriculariaceae</taxon>
        <taxon>Pyricularia</taxon>
    </lineage>
</organism>
<reference evidence="4" key="1">
    <citation type="journal article" date="2019" name="Mol. Biol. Evol.">
        <title>Blast fungal genomes show frequent chromosomal changes, gene gains and losses, and effector gene turnover.</title>
        <authorList>
            <person name="Gomez Luciano L.B."/>
            <person name="Jason Tsai I."/>
            <person name="Chuma I."/>
            <person name="Tosa Y."/>
            <person name="Chen Y.H."/>
            <person name="Li J.Y."/>
            <person name="Li M.Y."/>
            <person name="Jade Lu M.Y."/>
            <person name="Nakayashiki H."/>
            <person name="Li W.H."/>
        </authorList>
    </citation>
    <scope>NUCLEOTIDE SEQUENCE</scope>
    <source>
        <strain evidence="4">NI907</strain>
    </source>
</reference>
<feature type="region of interest" description="Disordered" evidence="1">
    <location>
        <begin position="77"/>
        <end position="127"/>
    </location>
</feature>
<reference evidence="4" key="3">
    <citation type="submission" date="2025-08" db="UniProtKB">
        <authorList>
            <consortium name="RefSeq"/>
        </authorList>
    </citation>
    <scope>IDENTIFICATION</scope>
    <source>
        <strain evidence="4">NI907</strain>
    </source>
</reference>
<keyword evidence="3" id="KW-1185">Reference proteome</keyword>
<feature type="signal peptide" evidence="2">
    <location>
        <begin position="1"/>
        <end position="20"/>
    </location>
</feature>
<sequence length="127" mass="14288">MRCPSFIMLLSLASGIFVQGRPGKTKIYEEQISSECIKNEINIRTGNCNKFEYVSCSVQNSKKQVGNEKDIKDCDFDISSDSSSDSDMEDGKRRSGWRKKTSNFFSPPTPDSGTRRSRGSKVRRTVS</sequence>
<name>A0A6P8BEH5_PYRGI</name>
<dbReference type="KEGG" id="pgri:PgNI_05101"/>
<dbReference type="AlphaFoldDB" id="A0A6P8BEH5"/>
<dbReference type="Proteomes" id="UP000515153">
    <property type="component" value="Unplaced"/>
</dbReference>
<protein>
    <submittedName>
        <fullName evidence="4">Uncharacterized protein</fullName>
    </submittedName>
</protein>
<dbReference type="RefSeq" id="XP_030985590.1">
    <property type="nucleotide sequence ID" value="XM_031125140.1"/>
</dbReference>
<evidence type="ECO:0000256" key="2">
    <source>
        <dbReference type="SAM" id="SignalP"/>
    </source>
</evidence>
<evidence type="ECO:0000313" key="3">
    <source>
        <dbReference type="Proteomes" id="UP000515153"/>
    </source>
</evidence>
<evidence type="ECO:0000313" key="4">
    <source>
        <dbReference type="RefSeq" id="XP_030985590.1"/>
    </source>
</evidence>
<proteinExistence type="predicted"/>
<accession>A0A6P8BEH5</accession>
<evidence type="ECO:0000256" key="1">
    <source>
        <dbReference type="SAM" id="MobiDB-lite"/>
    </source>
</evidence>
<reference evidence="4" key="2">
    <citation type="submission" date="2019-10" db="EMBL/GenBank/DDBJ databases">
        <authorList>
            <consortium name="NCBI Genome Project"/>
        </authorList>
    </citation>
    <scope>NUCLEOTIDE SEQUENCE</scope>
    <source>
        <strain evidence="4">NI907</strain>
    </source>
</reference>
<dbReference type="GeneID" id="41960049"/>
<feature type="chain" id="PRO_5028461535" evidence="2">
    <location>
        <begin position="21"/>
        <end position="127"/>
    </location>
</feature>
<feature type="compositionally biased region" description="Basic residues" evidence="1">
    <location>
        <begin position="115"/>
        <end position="127"/>
    </location>
</feature>
<gene>
    <name evidence="4" type="ORF">PgNI_05101</name>
</gene>